<evidence type="ECO:0000313" key="4">
    <source>
        <dbReference type="Proteomes" id="UP000245764"/>
    </source>
</evidence>
<sequence length="283" mass="32898">MAHYIPVRKDINAETLAEVFLREIFRLHGTPKSITSDRGPILTSKFWSTLCYHLRVRRGLSTAYHPQTDSQTERQNQTLEQYLRVYYNYEQDDWAQMLSVAEFSYNDSVHATTGVTPFQACNVRDPIAARWPDLPQLEGKAPSAAEMAHRVIGLQKTLHKRLAASQERHARYYNARKTAKTYKVGDCVYLSTRYLKSIRPSEKLDHKYVGPYRIQRVVNDVAYTLELPETMNIHPTFHISLLEEEKPAKITERAQNGPKEIRLEEPDVYVVDKILKREKQHGR</sequence>
<proteinExistence type="predicted"/>
<dbReference type="InterPro" id="IPR056924">
    <property type="entry name" value="SH3_Tf2-1"/>
</dbReference>
<organism evidence="3 4">
    <name type="scientific">Zymoseptoria tritici ST99CH_1E4</name>
    <dbReference type="NCBI Taxonomy" id="1276532"/>
    <lineage>
        <taxon>Eukaryota</taxon>
        <taxon>Fungi</taxon>
        <taxon>Dikarya</taxon>
        <taxon>Ascomycota</taxon>
        <taxon>Pezizomycotina</taxon>
        <taxon>Dothideomycetes</taxon>
        <taxon>Dothideomycetidae</taxon>
        <taxon>Mycosphaerellales</taxon>
        <taxon>Mycosphaerellaceae</taxon>
        <taxon>Zymoseptoria</taxon>
    </lineage>
</organism>
<dbReference type="InterPro" id="IPR012337">
    <property type="entry name" value="RNaseH-like_sf"/>
</dbReference>
<keyword evidence="1" id="KW-0694">RNA-binding</keyword>
<feature type="domain" description="Integrase catalytic" evidence="2">
    <location>
        <begin position="1"/>
        <end position="125"/>
    </location>
</feature>
<evidence type="ECO:0000259" key="2">
    <source>
        <dbReference type="PROSITE" id="PS50994"/>
    </source>
</evidence>
<dbReference type="Gene3D" id="3.30.420.10">
    <property type="entry name" value="Ribonuclease H-like superfamily/Ribonuclease H"/>
    <property type="match status" value="1"/>
</dbReference>
<protein>
    <recommendedName>
        <fullName evidence="2">Integrase catalytic domain-containing protein</fullName>
    </recommendedName>
</protein>
<dbReference type="Proteomes" id="UP000245764">
    <property type="component" value="Chromosome 5"/>
</dbReference>
<dbReference type="InterPro" id="IPR001584">
    <property type="entry name" value="Integrase_cat-core"/>
</dbReference>
<evidence type="ECO:0000256" key="1">
    <source>
        <dbReference type="ARBA" id="ARBA00022884"/>
    </source>
</evidence>
<dbReference type="Pfam" id="PF24626">
    <property type="entry name" value="SH3_Tf2-1"/>
    <property type="match status" value="1"/>
</dbReference>
<dbReference type="PROSITE" id="PS50994">
    <property type="entry name" value="INTEGRASE"/>
    <property type="match status" value="1"/>
</dbReference>
<dbReference type="PANTHER" id="PTHR37984:SF15">
    <property type="entry name" value="INTEGRASE CATALYTIC DOMAIN-CONTAINING PROTEIN"/>
    <property type="match status" value="1"/>
</dbReference>
<dbReference type="GO" id="GO:0003723">
    <property type="term" value="F:RNA binding"/>
    <property type="evidence" value="ECO:0007669"/>
    <property type="project" value="UniProtKB-KW"/>
</dbReference>
<dbReference type="InterPro" id="IPR050951">
    <property type="entry name" value="Retrovirus_Pol_polyprotein"/>
</dbReference>
<dbReference type="EMBL" id="LT854257">
    <property type="protein sequence ID" value="SMR53220.1"/>
    <property type="molecule type" value="Genomic_DNA"/>
</dbReference>
<accession>A0A2H1GI49</accession>
<dbReference type="InterPro" id="IPR036397">
    <property type="entry name" value="RNaseH_sf"/>
</dbReference>
<dbReference type="SUPFAM" id="SSF53098">
    <property type="entry name" value="Ribonuclease H-like"/>
    <property type="match status" value="1"/>
</dbReference>
<gene>
    <name evidence="3" type="ORF">ZT1E4_G6495</name>
</gene>
<dbReference type="PANTHER" id="PTHR37984">
    <property type="entry name" value="PROTEIN CBG26694"/>
    <property type="match status" value="1"/>
</dbReference>
<dbReference type="AlphaFoldDB" id="A0A2H1GI49"/>
<dbReference type="GO" id="GO:0005634">
    <property type="term" value="C:nucleus"/>
    <property type="evidence" value="ECO:0007669"/>
    <property type="project" value="UniProtKB-ARBA"/>
</dbReference>
<name>A0A2H1GI49_ZYMTR</name>
<evidence type="ECO:0000313" key="3">
    <source>
        <dbReference type="EMBL" id="SMR53220.1"/>
    </source>
</evidence>
<reference evidence="4" key="1">
    <citation type="submission" date="2017-05" db="EMBL/GenBank/DDBJ databases">
        <authorList>
            <person name="Song R."/>
            <person name="Chenine A.L."/>
            <person name="Ruprecht R.M."/>
        </authorList>
    </citation>
    <scope>NUCLEOTIDE SEQUENCE [LARGE SCALE GENOMIC DNA]</scope>
</reference>
<dbReference type="GO" id="GO:0015074">
    <property type="term" value="P:DNA integration"/>
    <property type="evidence" value="ECO:0007669"/>
    <property type="project" value="InterPro"/>
</dbReference>